<comment type="caution">
    <text evidence="1">The sequence shown here is derived from an EMBL/GenBank/DDBJ whole genome shotgun (WGS) entry which is preliminary data.</text>
</comment>
<reference evidence="1" key="1">
    <citation type="submission" date="2022-07" db="EMBL/GenBank/DDBJ databases">
        <title>Draft genome sequence of Zalerion maritima ATCC 34329, a (micro)plastics degrading marine fungus.</title>
        <authorList>
            <person name="Paco A."/>
            <person name="Goncalves M.F.M."/>
            <person name="Rocha-Santos T.A.P."/>
            <person name="Alves A."/>
        </authorList>
    </citation>
    <scope>NUCLEOTIDE SEQUENCE</scope>
    <source>
        <strain evidence="1">ATCC 34329</strain>
    </source>
</reference>
<gene>
    <name evidence="1" type="ORF">MKZ38_006996</name>
</gene>
<name>A0AAD5RIA3_9PEZI</name>
<accession>A0AAD5RIA3</accession>
<evidence type="ECO:0000313" key="1">
    <source>
        <dbReference type="EMBL" id="KAJ2895005.1"/>
    </source>
</evidence>
<evidence type="ECO:0008006" key="3">
    <source>
        <dbReference type="Google" id="ProtNLM"/>
    </source>
</evidence>
<sequence>MQLGKGKHAKDTWRSKNPRELAVMQSIAAELSIPICGTSKIAAALLKWRLVTKLYDGNERKQHDGWQEEFATEIQIADNPKRKLCSFVT</sequence>
<proteinExistence type="predicted"/>
<dbReference type="AlphaFoldDB" id="A0AAD5RIA3"/>
<keyword evidence="2" id="KW-1185">Reference proteome</keyword>
<organism evidence="1 2">
    <name type="scientific">Zalerion maritima</name>
    <dbReference type="NCBI Taxonomy" id="339359"/>
    <lineage>
        <taxon>Eukaryota</taxon>
        <taxon>Fungi</taxon>
        <taxon>Dikarya</taxon>
        <taxon>Ascomycota</taxon>
        <taxon>Pezizomycotina</taxon>
        <taxon>Sordariomycetes</taxon>
        <taxon>Lulworthiomycetidae</taxon>
        <taxon>Lulworthiales</taxon>
        <taxon>Lulworthiaceae</taxon>
        <taxon>Zalerion</taxon>
    </lineage>
</organism>
<protein>
    <recommendedName>
        <fullName evidence="3">Transposase</fullName>
    </recommendedName>
</protein>
<dbReference type="EMBL" id="JAKWBI020000436">
    <property type="protein sequence ID" value="KAJ2895005.1"/>
    <property type="molecule type" value="Genomic_DNA"/>
</dbReference>
<dbReference type="Proteomes" id="UP001201980">
    <property type="component" value="Unassembled WGS sequence"/>
</dbReference>
<evidence type="ECO:0000313" key="2">
    <source>
        <dbReference type="Proteomes" id="UP001201980"/>
    </source>
</evidence>